<feature type="transmembrane region" description="Helical" evidence="6">
    <location>
        <begin position="428"/>
        <end position="451"/>
    </location>
</feature>
<dbReference type="Pfam" id="PF07690">
    <property type="entry name" value="MFS_1"/>
    <property type="match status" value="1"/>
</dbReference>
<dbReference type="InterPro" id="IPR020846">
    <property type="entry name" value="MFS_dom"/>
</dbReference>
<evidence type="ECO:0000313" key="8">
    <source>
        <dbReference type="EMBL" id="MCP0887331.1"/>
    </source>
</evidence>
<dbReference type="PANTHER" id="PTHR42718">
    <property type="entry name" value="MAJOR FACILITATOR SUPERFAMILY MULTIDRUG TRANSPORTER MFSC"/>
    <property type="match status" value="1"/>
</dbReference>
<comment type="subcellular location">
    <subcellularLocation>
        <location evidence="1">Cell membrane</location>
        <topology evidence="1">Multi-pass membrane protein</topology>
    </subcellularLocation>
</comment>
<dbReference type="GO" id="GO:0005886">
    <property type="term" value="C:plasma membrane"/>
    <property type="evidence" value="ECO:0007669"/>
    <property type="project" value="UniProtKB-SubCell"/>
</dbReference>
<dbReference type="GO" id="GO:0022857">
    <property type="term" value="F:transmembrane transporter activity"/>
    <property type="evidence" value="ECO:0007669"/>
    <property type="project" value="InterPro"/>
</dbReference>
<gene>
    <name evidence="8" type="ORF">LB941_08290</name>
</gene>
<organism evidence="8 9">
    <name type="scientific">Ligilactobacillus ubinensis</name>
    <dbReference type="NCBI Taxonomy" id="2876789"/>
    <lineage>
        <taxon>Bacteria</taxon>
        <taxon>Bacillati</taxon>
        <taxon>Bacillota</taxon>
        <taxon>Bacilli</taxon>
        <taxon>Lactobacillales</taxon>
        <taxon>Lactobacillaceae</taxon>
        <taxon>Ligilactobacillus</taxon>
    </lineage>
</organism>
<evidence type="ECO:0000256" key="3">
    <source>
        <dbReference type="ARBA" id="ARBA00022692"/>
    </source>
</evidence>
<accession>A0A9X2FML9</accession>
<evidence type="ECO:0000259" key="7">
    <source>
        <dbReference type="PROSITE" id="PS50850"/>
    </source>
</evidence>
<protein>
    <submittedName>
        <fullName evidence="8">MFS transporter</fullName>
    </submittedName>
</protein>
<dbReference type="Gene3D" id="1.20.1250.20">
    <property type="entry name" value="MFS general substrate transporter like domains"/>
    <property type="match status" value="1"/>
</dbReference>
<evidence type="ECO:0000256" key="4">
    <source>
        <dbReference type="ARBA" id="ARBA00022989"/>
    </source>
</evidence>
<feature type="transmembrane region" description="Helical" evidence="6">
    <location>
        <begin position="82"/>
        <end position="101"/>
    </location>
</feature>
<keyword evidence="3 6" id="KW-0812">Transmembrane</keyword>
<feature type="transmembrane region" description="Helical" evidence="6">
    <location>
        <begin position="266"/>
        <end position="287"/>
    </location>
</feature>
<feature type="transmembrane region" description="Helical" evidence="6">
    <location>
        <begin position="133"/>
        <end position="150"/>
    </location>
</feature>
<feature type="transmembrane region" description="Helical" evidence="6">
    <location>
        <begin position="107"/>
        <end position="126"/>
    </location>
</feature>
<dbReference type="PANTHER" id="PTHR42718:SF9">
    <property type="entry name" value="MAJOR FACILITATOR SUPERFAMILY MULTIDRUG TRANSPORTER MFSC"/>
    <property type="match status" value="1"/>
</dbReference>
<feature type="transmembrane region" description="Helical" evidence="6">
    <location>
        <begin position="293"/>
        <end position="315"/>
    </location>
</feature>
<sequence length="455" mass="49993">MNESVSVRTKLSIIAVAMLTFTGILIETSLNVTFPTLMRIFGKSLSTVQLLTTGYLLMVSLVMGSTAFLLKRFKAKKLFMTAISLALLGLALCFIATNFWILMLGRLLQATSTGIATPLMFSVIFNKVPEKRWGTYSGIAAMLISIAPAIGPSYGGIMNHYFSWRMIFAFVFMILLIALMIGIINFEDNSISKNEKFDTFSFVLLIIFLIAFEFSIQQLGYNLLIALFLALLGIVFLIVFIKRSLRKKQPLLDLRILKNKYLSLRLGNYVILQFVNIASSFIIPIFAETFLHVNSLVAGLVLLPASLLGACVAPFAGKWYDDVGPNYPILVGNTLMTLGIAVFVILTDKLTVPLIIVFYVLVNLGFNMTFGNVMTDAGKVVLRNQKADQNSLFSMSQQYAGSIGTAVMASVITIVGNESTSSYEAIKLGGHLGFVILLILAVIGLICALILRKKN</sequence>
<dbReference type="Gene3D" id="1.20.1720.10">
    <property type="entry name" value="Multidrug resistance protein D"/>
    <property type="match status" value="1"/>
</dbReference>
<feature type="domain" description="Major facilitator superfamily (MFS) profile" evidence="7">
    <location>
        <begin position="12"/>
        <end position="455"/>
    </location>
</feature>
<dbReference type="InterPro" id="IPR011701">
    <property type="entry name" value="MFS"/>
</dbReference>
<evidence type="ECO:0000313" key="9">
    <source>
        <dbReference type="Proteomes" id="UP001139006"/>
    </source>
</evidence>
<dbReference type="PRINTS" id="PR01036">
    <property type="entry name" value="TCRTETB"/>
</dbReference>
<keyword evidence="2" id="KW-0813">Transport</keyword>
<evidence type="ECO:0000256" key="1">
    <source>
        <dbReference type="ARBA" id="ARBA00004651"/>
    </source>
</evidence>
<dbReference type="SUPFAM" id="SSF103473">
    <property type="entry name" value="MFS general substrate transporter"/>
    <property type="match status" value="1"/>
</dbReference>
<comment type="caution">
    <text evidence="8">The sequence shown here is derived from an EMBL/GenBank/DDBJ whole genome shotgun (WGS) entry which is preliminary data.</text>
</comment>
<feature type="transmembrane region" description="Helical" evidence="6">
    <location>
        <begin position="50"/>
        <end position="70"/>
    </location>
</feature>
<feature type="transmembrane region" description="Helical" evidence="6">
    <location>
        <begin position="162"/>
        <end position="185"/>
    </location>
</feature>
<feature type="transmembrane region" description="Helical" evidence="6">
    <location>
        <begin position="396"/>
        <end position="416"/>
    </location>
</feature>
<feature type="transmembrane region" description="Helical" evidence="6">
    <location>
        <begin position="197"/>
        <end position="217"/>
    </location>
</feature>
<proteinExistence type="predicted"/>
<dbReference type="InterPro" id="IPR036259">
    <property type="entry name" value="MFS_trans_sf"/>
</dbReference>
<reference evidence="8 9" key="1">
    <citation type="journal article" date="2023" name="Int. J. Syst. Evol. Microbiol.">
        <title>Ligilactobacillus ubinensis sp. nov., a novel species isolated from the wild ferment of a durian fruit (Durio zibethinus).</title>
        <authorList>
            <person name="Heng Y.C."/>
            <person name="Menon N."/>
            <person name="Chen B."/>
            <person name="Loo B.Z.L."/>
            <person name="Wong G.W.J."/>
            <person name="Lim A.C.H."/>
            <person name="Silvaraju S."/>
            <person name="Kittelmann S."/>
        </authorList>
    </citation>
    <scope>NUCLEOTIDE SEQUENCE [LARGE SCALE GENOMIC DNA]</scope>
    <source>
        <strain evidence="8 9">WILCCON 0076</strain>
    </source>
</reference>
<keyword evidence="5 6" id="KW-0472">Membrane</keyword>
<keyword evidence="4 6" id="KW-1133">Transmembrane helix</keyword>
<dbReference type="RefSeq" id="WP_253361097.1">
    <property type="nucleotide sequence ID" value="NZ_JAIULA010000016.1"/>
</dbReference>
<dbReference type="AlphaFoldDB" id="A0A9X2FML9"/>
<evidence type="ECO:0000256" key="6">
    <source>
        <dbReference type="SAM" id="Phobius"/>
    </source>
</evidence>
<dbReference type="Proteomes" id="UP001139006">
    <property type="component" value="Unassembled WGS sequence"/>
</dbReference>
<evidence type="ECO:0000256" key="2">
    <source>
        <dbReference type="ARBA" id="ARBA00022448"/>
    </source>
</evidence>
<feature type="transmembrane region" description="Helical" evidence="6">
    <location>
        <begin position="352"/>
        <end position="375"/>
    </location>
</feature>
<name>A0A9X2FML9_9LACO</name>
<dbReference type="PROSITE" id="PS50850">
    <property type="entry name" value="MFS"/>
    <property type="match status" value="1"/>
</dbReference>
<feature type="transmembrane region" description="Helical" evidence="6">
    <location>
        <begin position="327"/>
        <end position="346"/>
    </location>
</feature>
<feature type="transmembrane region" description="Helical" evidence="6">
    <location>
        <begin position="223"/>
        <end position="245"/>
    </location>
</feature>
<evidence type="ECO:0000256" key="5">
    <source>
        <dbReference type="ARBA" id="ARBA00023136"/>
    </source>
</evidence>
<dbReference type="EMBL" id="JAIULA010000016">
    <property type="protein sequence ID" value="MCP0887331.1"/>
    <property type="molecule type" value="Genomic_DNA"/>
</dbReference>
<feature type="transmembrane region" description="Helical" evidence="6">
    <location>
        <begin position="12"/>
        <end position="30"/>
    </location>
</feature>
<keyword evidence="9" id="KW-1185">Reference proteome</keyword>